<sequence>MGKVVMRVKAVLRVLEEGSAKATPSVRYAPFWLLGRALWGKVCFAPGRICLGLSIQATLSAQGRSRLMLSLPTICFWVFNFLSLSGGNGLKDVSYDTTHALVYSIACEDTYDIALVRMTCLMSPIPSFHCNTLLSVTISDRYRFSASSSALMGRLLSKPYRFLSSSSALVGRLLVFLLCNVLVKDLESEIGTAIVIEAAKEDAAGIHSPCTEPTTPPIHHHHHSTPLPNHNHRPSLIPNRHRPHAVPYPEPLFSPNIPNHHPPNTRRFFASGSFALNKTIVSILYSQSFFPHQFLNPSSPSLIY</sequence>
<accession>A0AAN9IJ32</accession>
<comment type="caution">
    <text evidence="1">The sequence shown here is derived from an EMBL/GenBank/DDBJ whole genome shotgun (WGS) entry which is preliminary data.</text>
</comment>
<protein>
    <submittedName>
        <fullName evidence="1">Uncharacterized protein</fullName>
    </submittedName>
</protein>
<evidence type="ECO:0000313" key="2">
    <source>
        <dbReference type="Proteomes" id="UP001372338"/>
    </source>
</evidence>
<proteinExistence type="predicted"/>
<gene>
    <name evidence="1" type="ORF">RIF29_15354</name>
</gene>
<dbReference type="AlphaFoldDB" id="A0AAN9IJ32"/>
<keyword evidence="2" id="KW-1185">Reference proteome</keyword>
<name>A0AAN9IJ32_CROPI</name>
<organism evidence="1 2">
    <name type="scientific">Crotalaria pallida</name>
    <name type="common">Smooth rattlebox</name>
    <name type="synonym">Crotalaria striata</name>
    <dbReference type="NCBI Taxonomy" id="3830"/>
    <lineage>
        <taxon>Eukaryota</taxon>
        <taxon>Viridiplantae</taxon>
        <taxon>Streptophyta</taxon>
        <taxon>Embryophyta</taxon>
        <taxon>Tracheophyta</taxon>
        <taxon>Spermatophyta</taxon>
        <taxon>Magnoliopsida</taxon>
        <taxon>eudicotyledons</taxon>
        <taxon>Gunneridae</taxon>
        <taxon>Pentapetalae</taxon>
        <taxon>rosids</taxon>
        <taxon>fabids</taxon>
        <taxon>Fabales</taxon>
        <taxon>Fabaceae</taxon>
        <taxon>Papilionoideae</taxon>
        <taxon>50 kb inversion clade</taxon>
        <taxon>genistoids sensu lato</taxon>
        <taxon>core genistoids</taxon>
        <taxon>Crotalarieae</taxon>
        <taxon>Crotalaria</taxon>
    </lineage>
</organism>
<dbReference type="Proteomes" id="UP001372338">
    <property type="component" value="Unassembled WGS sequence"/>
</dbReference>
<dbReference type="EMBL" id="JAYWIO010000003">
    <property type="protein sequence ID" value="KAK7274271.1"/>
    <property type="molecule type" value="Genomic_DNA"/>
</dbReference>
<reference evidence="1 2" key="1">
    <citation type="submission" date="2024-01" db="EMBL/GenBank/DDBJ databases">
        <title>The genomes of 5 underutilized Papilionoideae crops provide insights into root nodulation and disease resistanc.</title>
        <authorList>
            <person name="Yuan L."/>
        </authorList>
    </citation>
    <scope>NUCLEOTIDE SEQUENCE [LARGE SCALE GENOMIC DNA]</scope>
    <source>
        <strain evidence="1">ZHUSHIDOU_FW_LH</strain>
        <tissue evidence="1">Leaf</tissue>
    </source>
</reference>
<evidence type="ECO:0000313" key="1">
    <source>
        <dbReference type="EMBL" id="KAK7274271.1"/>
    </source>
</evidence>